<name>A0ABV2LDQ8_9BACL</name>
<sequence length="80" mass="9329">MMKNYEYILFDLDGTLSDPKIGITKSVQFALKRMGITEENLDHLESFIGPPLQQSFSEFYTLTNHRFKLPSRTIEKDLKT</sequence>
<dbReference type="SUPFAM" id="SSF56784">
    <property type="entry name" value="HAD-like"/>
    <property type="match status" value="1"/>
</dbReference>
<keyword evidence="2" id="KW-1185">Reference proteome</keyword>
<organism evidence="1 2">
    <name type="scientific">Fictibacillus halophilus</name>
    <dbReference type="NCBI Taxonomy" id="1610490"/>
    <lineage>
        <taxon>Bacteria</taxon>
        <taxon>Bacillati</taxon>
        <taxon>Bacillota</taxon>
        <taxon>Bacilli</taxon>
        <taxon>Bacillales</taxon>
        <taxon>Fictibacillaceae</taxon>
        <taxon>Fictibacillus</taxon>
    </lineage>
</organism>
<dbReference type="InterPro" id="IPR036412">
    <property type="entry name" value="HAD-like_sf"/>
</dbReference>
<dbReference type="Gene3D" id="3.40.50.1000">
    <property type="entry name" value="HAD superfamily/HAD-like"/>
    <property type="match status" value="1"/>
</dbReference>
<dbReference type="InterPro" id="IPR023198">
    <property type="entry name" value="PGP-like_dom2"/>
</dbReference>
<dbReference type="InterPro" id="IPR041492">
    <property type="entry name" value="HAD_2"/>
</dbReference>
<evidence type="ECO:0000313" key="1">
    <source>
        <dbReference type="EMBL" id="MET3726715.1"/>
    </source>
</evidence>
<dbReference type="Gene3D" id="1.10.150.240">
    <property type="entry name" value="Putative phosphatase, domain 2"/>
    <property type="match status" value="1"/>
</dbReference>
<protein>
    <submittedName>
        <fullName evidence="1">Phosphoglycolate phosphatase-like HAD superfamily hydrolase</fullName>
    </submittedName>
</protein>
<proteinExistence type="predicted"/>
<reference evidence="1 2" key="1">
    <citation type="submission" date="2024-06" db="EMBL/GenBank/DDBJ databases">
        <title>Genomic Encyclopedia of Type Strains, Phase IV (KMG-IV): sequencing the most valuable type-strain genomes for metagenomic binning, comparative biology and taxonomic classification.</title>
        <authorList>
            <person name="Goeker M."/>
        </authorList>
    </citation>
    <scope>NUCLEOTIDE SEQUENCE [LARGE SCALE GENOMIC DNA]</scope>
    <source>
        <strain evidence="1 2">DSM 100124</strain>
    </source>
</reference>
<comment type="caution">
    <text evidence="1">The sequence shown here is derived from an EMBL/GenBank/DDBJ whole genome shotgun (WGS) entry which is preliminary data.</text>
</comment>
<accession>A0ABV2LDQ8</accession>
<dbReference type="InterPro" id="IPR023214">
    <property type="entry name" value="HAD_sf"/>
</dbReference>
<dbReference type="Proteomes" id="UP001549097">
    <property type="component" value="Unassembled WGS sequence"/>
</dbReference>
<dbReference type="EMBL" id="JBEPMP010000001">
    <property type="protein sequence ID" value="MET3726715.1"/>
    <property type="molecule type" value="Genomic_DNA"/>
</dbReference>
<dbReference type="Pfam" id="PF13419">
    <property type="entry name" value="HAD_2"/>
    <property type="match status" value="1"/>
</dbReference>
<gene>
    <name evidence="1" type="ORF">ABID52_000296</name>
</gene>
<evidence type="ECO:0000313" key="2">
    <source>
        <dbReference type="Proteomes" id="UP001549097"/>
    </source>
</evidence>